<protein>
    <submittedName>
        <fullName evidence="1">Uncharacterized protein</fullName>
    </submittedName>
</protein>
<proteinExistence type="predicted"/>
<dbReference type="AlphaFoldDB" id="A0A5B7IRT0"/>
<comment type="caution">
    <text evidence="1">The sequence shown here is derived from an EMBL/GenBank/DDBJ whole genome shotgun (WGS) entry which is preliminary data.</text>
</comment>
<accession>A0A5B7IRT0</accession>
<name>A0A5B7IRT0_PORTR</name>
<sequence length="90" mass="9934">MHHKQEKLAKLCTAGGIPICITLRLCHPFFHTYHQYVAFAYTLECRAAAVPVNPAPGELLAFIEPHQEIISTAARLPASEGAPCHRVNFP</sequence>
<gene>
    <name evidence="1" type="ORF">E2C01_077623</name>
</gene>
<organism evidence="1 2">
    <name type="scientific">Portunus trituberculatus</name>
    <name type="common">Swimming crab</name>
    <name type="synonym">Neptunus trituberculatus</name>
    <dbReference type="NCBI Taxonomy" id="210409"/>
    <lineage>
        <taxon>Eukaryota</taxon>
        <taxon>Metazoa</taxon>
        <taxon>Ecdysozoa</taxon>
        <taxon>Arthropoda</taxon>
        <taxon>Crustacea</taxon>
        <taxon>Multicrustacea</taxon>
        <taxon>Malacostraca</taxon>
        <taxon>Eumalacostraca</taxon>
        <taxon>Eucarida</taxon>
        <taxon>Decapoda</taxon>
        <taxon>Pleocyemata</taxon>
        <taxon>Brachyura</taxon>
        <taxon>Eubrachyura</taxon>
        <taxon>Portunoidea</taxon>
        <taxon>Portunidae</taxon>
        <taxon>Portuninae</taxon>
        <taxon>Portunus</taxon>
    </lineage>
</organism>
<dbReference type="Proteomes" id="UP000324222">
    <property type="component" value="Unassembled WGS sequence"/>
</dbReference>
<keyword evidence="2" id="KW-1185">Reference proteome</keyword>
<reference evidence="1 2" key="1">
    <citation type="submission" date="2019-05" db="EMBL/GenBank/DDBJ databases">
        <title>Another draft genome of Portunus trituberculatus and its Hox gene families provides insights of decapod evolution.</title>
        <authorList>
            <person name="Jeong J.-H."/>
            <person name="Song I."/>
            <person name="Kim S."/>
            <person name="Choi T."/>
            <person name="Kim D."/>
            <person name="Ryu S."/>
            <person name="Kim W."/>
        </authorList>
    </citation>
    <scope>NUCLEOTIDE SEQUENCE [LARGE SCALE GENOMIC DNA]</scope>
    <source>
        <tissue evidence="1">Muscle</tissue>
    </source>
</reference>
<dbReference type="EMBL" id="VSRR010061106">
    <property type="protein sequence ID" value="MPC82934.1"/>
    <property type="molecule type" value="Genomic_DNA"/>
</dbReference>
<evidence type="ECO:0000313" key="1">
    <source>
        <dbReference type="EMBL" id="MPC82934.1"/>
    </source>
</evidence>
<evidence type="ECO:0000313" key="2">
    <source>
        <dbReference type="Proteomes" id="UP000324222"/>
    </source>
</evidence>